<gene>
    <name evidence="3" type="ORF">SAMN04488239_106130</name>
</gene>
<dbReference type="Pfam" id="PF04397">
    <property type="entry name" value="LytTR"/>
    <property type="match status" value="1"/>
</dbReference>
<dbReference type="Gene3D" id="2.40.50.1020">
    <property type="entry name" value="LytTr DNA-binding domain"/>
    <property type="match status" value="1"/>
</dbReference>
<dbReference type="InterPro" id="IPR007492">
    <property type="entry name" value="LytTR_DNA-bd_dom"/>
</dbReference>
<dbReference type="EMBL" id="FMZV01000006">
    <property type="protein sequence ID" value="SDD29994.1"/>
    <property type="molecule type" value="Genomic_DNA"/>
</dbReference>
<feature type="transmembrane region" description="Helical" evidence="1">
    <location>
        <begin position="112"/>
        <end position="129"/>
    </location>
</feature>
<feature type="transmembrane region" description="Helical" evidence="1">
    <location>
        <begin position="79"/>
        <end position="100"/>
    </location>
</feature>
<evidence type="ECO:0000313" key="3">
    <source>
        <dbReference type="EMBL" id="SDD29994.1"/>
    </source>
</evidence>
<organism evidence="3 4">
    <name type="scientific">Ruegeria marina</name>
    <dbReference type="NCBI Taxonomy" id="639004"/>
    <lineage>
        <taxon>Bacteria</taxon>
        <taxon>Pseudomonadati</taxon>
        <taxon>Pseudomonadota</taxon>
        <taxon>Alphaproteobacteria</taxon>
        <taxon>Rhodobacterales</taxon>
        <taxon>Roseobacteraceae</taxon>
        <taxon>Ruegeria</taxon>
    </lineage>
</organism>
<dbReference type="RefSeq" id="WP_093030914.1">
    <property type="nucleotide sequence ID" value="NZ_FMZV01000006.1"/>
</dbReference>
<dbReference type="SMART" id="SM00850">
    <property type="entry name" value="LytTR"/>
    <property type="match status" value="1"/>
</dbReference>
<feature type="transmembrane region" description="Helical" evidence="1">
    <location>
        <begin position="47"/>
        <end position="67"/>
    </location>
</feature>
<sequence length="249" mass="27689">MFARIRSFLVSDNISILAPSLLFLSLLATIANPFGATGMSFAGRLLFWLLVLCVAALVVCFSCLMVDRHAAHVRQGIRDGLIVAAITILFTPALWLLIHLIAMPAPADRPDAWSMTRYGTIFASGLLIVRRGIAWGGPKVHETNPELPRIYKRLPEACSAQILRLTVRDHFVDVITTEGVHTIRLRFADAIDEMHPVRGHCTHRSHWVTEAAIESIERSAGKIQIRLSNGDLVPVSRKYRPTLEKAEII</sequence>
<keyword evidence="1" id="KW-0472">Membrane</keyword>
<dbReference type="OrthoDB" id="7028951at2"/>
<dbReference type="Proteomes" id="UP000199628">
    <property type="component" value="Unassembled WGS sequence"/>
</dbReference>
<reference evidence="4" key="1">
    <citation type="submission" date="2016-10" db="EMBL/GenBank/DDBJ databases">
        <authorList>
            <person name="Varghese N."/>
            <person name="Submissions S."/>
        </authorList>
    </citation>
    <scope>NUCLEOTIDE SEQUENCE [LARGE SCALE GENOMIC DNA]</scope>
    <source>
        <strain evidence="4">CGMCC 1.9108</strain>
    </source>
</reference>
<keyword evidence="1" id="KW-0812">Transmembrane</keyword>
<proteinExistence type="predicted"/>
<name>A0A1G6TMA9_9RHOB</name>
<protein>
    <submittedName>
        <fullName evidence="3">Transcriptional regulator, LytTR family</fullName>
    </submittedName>
</protein>
<evidence type="ECO:0000259" key="2">
    <source>
        <dbReference type="PROSITE" id="PS50930"/>
    </source>
</evidence>
<evidence type="ECO:0000313" key="4">
    <source>
        <dbReference type="Proteomes" id="UP000199628"/>
    </source>
</evidence>
<keyword evidence="4" id="KW-1185">Reference proteome</keyword>
<feature type="domain" description="HTH LytTR-type" evidence="2">
    <location>
        <begin position="160"/>
        <end position="249"/>
    </location>
</feature>
<evidence type="ECO:0000256" key="1">
    <source>
        <dbReference type="SAM" id="Phobius"/>
    </source>
</evidence>
<dbReference type="PROSITE" id="PS50930">
    <property type="entry name" value="HTH_LYTTR"/>
    <property type="match status" value="1"/>
</dbReference>
<dbReference type="GO" id="GO:0003677">
    <property type="term" value="F:DNA binding"/>
    <property type="evidence" value="ECO:0007669"/>
    <property type="project" value="InterPro"/>
</dbReference>
<dbReference type="STRING" id="639004.SAMN04488239_106130"/>
<accession>A0A1G6TMA9</accession>
<dbReference type="AlphaFoldDB" id="A0A1G6TMA9"/>
<keyword evidence="1" id="KW-1133">Transmembrane helix</keyword>